<dbReference type="AlphaFoldDB" id="A0A2U1PQ56"/>
<organism evidence="1 2">
    <name type="scientific">Artemisia annua</name>
    <name type="common">Sweet wormwood</name>
    <dbReference type="NCBI Taxonomy" id="35608"/>
    <lineage>
        <taxon>Eukaryota</taxon>
        <taxon>Viridiplantae</taxon>
        <taxon>Streptophyta</taxon>
        <taxon>Embryophyta</taxon>
        <taxon>Tracheophyta</taxon>
        <taxon>Spermatophyta</taxon>
        <taxon>Magnoliopsida</taxon>
        <taxon>eudicotyledons</taxon>
        <taxon>Gunneridae</taxon>
        <taxon>Pentapetalae</taxon>
        <taxon>asterids</taxon>
        <taxon>campanulids</taxon>
        <taxon>Asterales</taxon>
        <taxon>Asteraceae</taxon>
        <taxon>Asteroideae</taxon>
        <taxon>Anthemideae</taxon>
        <taxon>Artemisiinae</taxon>
        <taxon>Artemisia</taxon>
    </lineage>
</organism>
<dbReference type="Proteomes" id="UP000245207">
    <property type="component" value="Unassembled WGS sequence"/>
</dbReference>
<dbReference type="OrthoDB" id="1845982at2759"/>
<keyword evidence="2" id="KW-1185">Reference proteome</keyword>
<comment type="caution">
    <text evidence="1">The sequence shown here is derived from an EMBL/GenBank/DDBJ whole genome shotgun (WGS) entry which is preliminary data.</text>
</comment>
<proteinExistence type="predicted"/>
<protein>
    <submittedName>
        <fullName evidence="1">Uncharacterized protein</fullName>
    </submittedName>
</protein>
<dbReference type="EMBL" id="PKPP01000865">
    <property type="protein sequence ID" value="PWA87904.1"/>
    <property type="molecule type" value="Genomic_DNA"/>
</dbReference>
<reference evidence="1 2" key="1">
    <citation type="journal article" date="2018" name="Mol. Plant">
        <title>The genome of Artemisia annua provides insight into the evolution of Asteraceae family and artemisinin biosynthesis.</title>
        <authorList>
            <person name="Shen Q."/>
            <person name="Zhang L."/>
            <person name="Liao Z."/>
            <person name="Wang S."/>
            <person name="Yan T."/>
            <person name="Shi P."/>
            <person name="Liu M."/>
            <person name="Fu X."/>
            <person name="Pan Q."/>
            <person name="Wang Y."/>
            <person name="Lv Z."/>
            <person name="Lu X."/>
            <person name="Zhang F."/>
            <person name="Jiang W."/>
            <person name="Ma Y."/>
            <person name="Chen M."/>
            <person name="Hao X."/>
            <person name="Li L."/>
            <person name="Tang Y."/>
            <person name="Lv G."/>
            <person name="Zhou Y."/>
            <person name="Sun X."/>
            <person name="Brodelius P.E."/>
            <person name="Rose J.K.C."/>
            <person name="Tang K."/>
        </authorList>
    </citation>
    <scope>NUCLEOTIDE SEQUENCE [LARGE SCALE GENOMIC DNA]</scope>
    <source>
        <strain evidence="2">cv. Huhao1</strain>
        <tissue evidence="1">Leaf</tissue>
    </source>
</reference>
<gene>
    <name evidence="1" type="ORF">CTI12_AA121630</name>
</gene>
<evidence type="ECO:0000313" key="1">
    <source>
        <dbReference type="EMBL" id="PWA87904.1"/>
    </source>
</evidence>
<name>A0A2U1PQ56_ARTAN</name>
<evidence type="ECO:0000313" key="2">
    <source>
        <dbReference type="Proteomes" id="UP000245207"/>
    </source>
</evidence>
<sequence>MGSNLSGSLKTLDAWRCTSNDLDKLTYDSYFIDHNKKRNNIVSYDGFVPHICKPATQQVLPLPNRKTKYMTEKVAIVIRSMNPLHYKIVRLSEPKSRFFPLLECECVITKDKKPYSTYRVEIFDSNEWLWKPLPDLVMLPYCVFITNPEPITMRGSIYMLLTNGDILRVAAYSTTWEILTPPAPTLECVQDVLGHIQSCICDLIQQNYICFNEDN</sequence>
<accession>A0A2U1PQ56</accession>